<keyword evidence="11" id="KW-1185">Reference proteome</keyword>
<dbReference type="AlphaFoldDB" id="A0A1V4AAI0"/>
<dbReference type="RefSeq" id="WP_077967803.1">
    <property type="nucleotide sequence ID" value="NZ_CP045178.1"/>
</dbReference>
<dbReference type="InterPro" id="IPR001248">
    <property type="entry name" value="Pur-cyt_permease"/>
</dbReference>
<comment type="caution">
    <text evidence="10">The sequence shown here is derived from an EMBL/GenBank/DDBJ whole genome shotgun (WGS) entry which is preliminary data.</text>
</comment>
<keyword evidence="4 9" id="KW-0812">Transmembrane</keyword>
<dbReference type="EMBL" id="MVFC01000008">
    <property type="protein sequence ID" value="OON80083.1"/>
    <property type="molecule type" value="Genomic_DNA"/>
</dbReference>
<sequence length="467" mass="48997">MSLPHARGDAPTAEARSVFGGRMPAAPGDLRIEARGIVPVPESGRYGGPARLFTVWFAPNLTMTGVFSGTVGITVGLDFPTALAAVVLGTLVGAVPTAYLGTWGSLTGAGQLPLARLAFGRSIAVPGALQWLSSVAWDALIGLFGGEALARLCGLPFWLGVLVMMAGQGGLGVLGYEAIHRLQKLMTFVLAAAFLALAFQLRGVHPAAHGSATGADRVGAFLLTSTIALSLALSWAPYASDFSRYLPRATSRPRMFWYTLLGVSVSFVAVQTLGLWGASVLTDQTARGVEQLLGGGVFGRLGLLAVALAALCSNAMNDYSGSLALQTIGVRVPRPLAAALAAVLGFPLVLWMHAADTAARFQNVLLFVGYWIPGFVAVVVVDWFARSESRGSADFDANPERESPRHTWPALVAFFAAFGAAVLCMNNGLYTGPVSRALHGGDVAYYAAFLVALLVYVPLRPRRPAKL</sequence>
<dbReference type="STRING" id="83656.B1H18_12970"/>
<feature type="transmembrane region" description="Helical" evidence="9">
    <location>
        <begin position="188"/>
        <end position="205"/>
    </location>
</feature>
<keyword evidence="5 9" id="KW-1133">Transmembrane helix</keyword>
<feature type="transmembrane region" description="Helical" evidence="9">
    <location>
        <begin position="336"/>
        <end position="354"/>
    </location>
</feature>
<evidence type="ECO:0000256" key="1">
    <source>
        <dbReference type="ARBA" id="ARBA00004141"/>
    </source>
</evidence>
<feature type="transmembrane region" description="Helical" evidence="9">
    <location>
        <begin position="366"/>
        <end position="385"/>
    </location>
</feature>
<dbReference type="InterPro" id="IPR026030">
    <property type="entry name" value="Pur-cyt_permease_Fcy2/21/22"/>
</dbReference>
<feature type="region of interest" description="Disordered" evidence="8">
    <location>
        <begin position="1"/>
        <end position="22"/>
    </location>
</feature>
<dbReference type="GO" id="GO:0022857">
    <property type="term" value="F:transmembrane transporter activity"/>
    <property type="evidence" value="ECO:0007669"/>
    <property type="project" value="InterPro"/>
</dbReference>
<organism evidence="10 11">
    <name type="scientific">Streptomyces tsukubensis</name>
    <dbReference type="NCBI Taxonomy" id="83656"/>
    <lineage>
        <taxon>Bacteria</taxon>
        <taxon>Bacillati</taxon>
        <taxon>Actinomycetota</taxon>
        <taxon>Actinomycetes</taxon>
        <taxon>Kitasatosporales</taxon>
        <taxon>Streptomycetaceae</taxon>
        <taxon>Streptomyces</taxon>
    </lineage>
</organism>
<dbReference type="OrthoDB" id="9809167at2"/>
<evidence type="ECO:0000256" key="9">
    <source>
        <dbReference type="SAM" id="Phobius"/>
    </source>
</evidence>
<feature type="transmembrane region" description="Helical" evidence="9">
    <location>
        <begin position="81"/>
        <end position="102"/>
    </location>
</feature>
<dbReference type="PIRSF" id="PIRSF002744">
    <property type="entry name" value="Pur-cyt_permease"/>
    <property type="match status" value="1"/>
</dbReference>
<evidence type="ECO:0000256" key="4">
    <source>
        <dbReference type="ARBA" id="ARBA00022692"/>
    </source>
</evidence>
<dbReference type="Proteomes" id="UP000190539">
    <property type="component" value="Unassembled WGS sequence"/>
</dbReference>
<evidence type="ECO:0000256" key="8">
    <source>
        <dbReference type="SAM" id="MobiDB-lite"/>
    </source>
</evidence>
<dbReference type="GO" id="GO:0005886">
    <property type="term" value="C:plasma membrane"/>
    <property type="evidence" value="ECO:0007669"/>
    <property type="project" value="TreeGrafter"/>
</dbReference>
<comment type="similarity">
    <text evidence="2 7">Belongs to the purine-cytosine permease (2.A.39) family.</text>
</comment>
<evidence type="ECO:0000313" key="11">
    <source>
        <dbReference type="Proteomes" id="UP000190539"/>
    </source>
</evidence>
<feature type="transmembrane region" description="Helical" evidence="9">
    <location>
        <begin position="256"/>
        <end position="277"/>
    </location>
</feature>
<feature type="transmembrane region" description="Helical" evidence="9">
    <location>
        <begin position="443"/>
        <end position="459"/>
    </location>
</feature>
<proteinExistence type="inferred from homology"/>
<feature type="transmembrane region" description="Helical" evidence="9">
    <location>
        <begin position="157"/>
        <end position="176"/>
    </location>
</feature>
<evidence type="ECO:0000256" key="5">
    <source>
        <dbReference type="ARBA" id="ARBA00022989"/>
    </source>
</evidence>
<protein>
    <submittedName>
        <fullName evidence="10">Cytosine permease</fullName>
    </submittedName>
</protein>
<evidence type="ECO:0000256" key="6">
    <source>
        <dbReference type="ARBA" id="ARBA00023136"/>
    </source>
</evidence>
<accession>A0A1V4AAI0</accession>
<dbReference type="Gene3D" id="1.10.4160.10">
    <property type="entry name" value="Hydantoin permease"/>
    <property type="match status" value="1"/>
</dbReference>
<dbReference type="PANTHER" id="PTHR31806">
    <property type="entry name" value="PURINE-CYTOSINE PERMEASE FCY2-RELATED"/>
    <property type="match status" value="1"/>
</dbReference>
<feature type="transmembrane region" description="Helical" evidence="9">
    <location>
        <begin position="217"/>
        <end position="236"/>
    </location>
</feature>
<evidence type="ECO:0000313" key="10">
    <source>
        <dbReference type="EMBL" id="OON80083.1"/>
    </source>
</evidence>
<keyword evidence="3 7" id="KW-0813">Transport</keyword>
<evidence type="ECO:0000256" key="2">
    <source>
        <dbReference type="ARBA" id="ARBA00008974"/>
    </source>
</evidence>
<feature type="transmembrane region" description="Helical" evidence="9">
    <location>
        <begin position="297"/>
        <end position="316"/>
    </location>
</feature>
<evidence type="ECO:0000256" key="3">
    <source>
        <dbReference type="ARBA" id="ARBA00022448"/>
    </source>
</evidence>
<keyword evidence="6 7" id="KW-0472">Membrane</keyword>
<feature type="transmembrane region" description="Helical" evidence="9">
    <location>
        <begin position="53"/>
        <end position="75"/>
    </location>
</feature>
<reference evidence="10 11" key="1">
    <citation type="submission" date="2017-02" db="EMBL/GenBank/DDBJ databases">
        <title>Draft Genome Sequence of Streptomyces tsukubaensis F601, a Producer of the immunosuppressant tacrolimus FK506.</title>
        <authorList>
            <person name="Zong G."/>
            <person name="Zhong C."/>
            <person name="Fu J."/>
            <person name="Qin R."/>
            <person name="Cao G."/>
        </authorList>
    </citation>
    <scope>NUCLEOTIDE SEQUENCE [LARGE SCALE GENOMIC DNA]</scope>
    <source>
        <strain evidence="10 11">F601</strain>
    </source>
</reference>
<dbReference type="Pfam" id="PF02133">
    <property type="entry name" value="Transp_cyt_pur"/>
    <property type="match status" value="1"/>
</dbReference>
<feature type="transmembrane region" description="Helical" evidence="9">
    <location>
        <begin position="123"/>
        <end position="145"/>
    </location>
</feature>
<gene>
    <name evidence="10" type="ORF">B1H18_12970</name>
</gene>
<evidence type="ECO:0000256" key="7">
    <source>
        <dbReference type="PIRNR" id="PIRNR002744"/>
    </source>
</evidence>
<dbReference type="PANTHER" id="PTHR31806:SF1">
    <property type="entry name" value="PURINE-CYTOSINE PERMEASE FCY2-RELATED"/>
    <property type="match status" value="1"/>
</dbReference>
<comment type="subcellular location">
    <subcellularLocation>
        <location evidence="1">Membrane</location>
        <topology evidence="1">Multi-pass membrane protein</topology>
    </subcellularLocation>
</comment>
<name>A0A1V4AAI0_9ACTN</name>
<feature type="transmembrane region" description="Helical" evidence="9">
    <location>
        <begin position="406"/>
        <end position="423"/>
    </location>
</feature>